<evidence type="ECO:0000256" key="4">
    <source>
        <dbReference type="PROSITE-ProRule" id="PRU00169"/>
    </source>
</evidence>
<keyword evidence="2" id="KW-0902">Two-component regulatory system</keyword>
<dbReference type="InterPro" id="IPR011006">
    <property type="entry name" value="CheY-like_superfamily"/>
</dbReference>
<dbReference type="GO" id="GO:0006355">
    <property type="term" value="P:regulation of DNA-templated transcription"/>
    <property type="evidence" value="ECO:0007669"/>
    <property type="project" value="InterPro"/>
</dbReference>
<dbReference type="Proteomes" id="UP001221217">
    <property type="component" value="Unassembled WGS sequence"/>
</dbReference>
<dbReference type="InterPro" id="IPR036388">
    <property type="entry name" value="WH-like_DNA-bd_sf"/>
</dbReference>
<dbReference type="AlphaFoldDB" id="A0AAJ1IFL6"/>
<accession>A0AAJ1IFL6</accession>
<dbReference type="PANTHER" id="PTHR48111">
    <property type="entry name" value="REGULATOR OF RPOS"/>
    <property type="match status" value="1"/>
</dbReference>
<evidence type="ECO:0000256" key="5">
    <source>
        <dbReference type="PROSITE-ProRule" id="PRU01091"/>
    </source>
</evidence>
<proteinExistence type="predicted"/>
<dbReference type="SMART" id="SM00448">
    <property type="entry name" value="REC"/>
    <property type="match status" value="1"/>
</dbReference>
<dbReference type="PANTHER" id="PTHR48111:SF40">
    <property type="entry name" value="PHOSPHATE REGULON TRANSCRIPTIONAL REGULATORY PROTEIN PHOB"/>
    <property type="match status" value="1"/>
</dbReference>
<gene>
    <name evidence="9" type="ORF">PQJ61_16835</name>
</gene>
<dbReference type="InterPro" id="IPR001867">
    <property type="entry name" value="OmpR/PhoB-type_DNA-bd"/>
</dbReference>
<protein>
    <submittedName>
        <fullName evidence="9">Response regulator transcription factor</fullName>
    </submittedName>
</protein>
<keyword evidence="3 5" id="KW-0238">DNA-binding</keyword>
<dbReference type="Gene3D" id="6.10.250.690">
    <property type="match status" value="1"/>
</dbReference>
<feature type="domain" description="OmpR/PhoB-type" evidence="8">
    <location>
        <begin position="131"/>
        <end position="229"/>
    </location>
</feature>
<comment type="caution">
    <text evidence="9">The sequence shown here is derived from an EMBL/GenBank/DDBJ whole genome shotgun (WGS) entry which is preliminary data.</text>
</comment>
<dbReference type="InterPro" id="IPR039420">
    <property type="entry name" value="WalR-like"/>
</dbReference>
<reference evidence="9 10" key="1">
    <citation type="submission" date="2022-12" db="EMBL/GenBank/DDBJ databases">
        <title>Metagenome assembled genome from gulf of manar.</title>
        <authorList>
            <person name="Kohli P."/>
            <person name="Pk S."/>
            <person name="Venkata Ramana C."/>
            <person name="Sasikala C."/>
        </authorList>
    </citation>
    <scope>NUCLEOTIDE SEQUENCE [LARGE SCALE GENOMIC DNA]</scope>
    <source>
        <strain evidence="9">JB008</strain>
    </source>
</reference>
<dbReference type="GO" id="GO:0000976">
    <property type="term" value="F:transcription cis-regulatory region binding"/>
    <property type="evidence" value="ECO:0007669"/>
    <property type="project" value="TreeGrafter"/>
</dbReference>
<dbReference type="CDD" id="cd00383">
    <property type="entry name" value="trans_reg_C"/>
    <property type="match status" value="1"/>
</dbReference>
<feature type="compositionally biased region" description="Polar residues" evidence="6">
    <location>
        <begin position="212"/>
        <end position="222"/>
    </location>
</feature>
<dbReference type="GO" id="GO:0032993">
    <property type="term" value="C:protein-DNA complex"/>
    <property type="evidence" value="ECO:0007669"/>
    <property type="project" value="TreeGrafter"/>
</dbReference>
<dbReference type="PROSITE" id="PS51755">
    <property type="entry name" value="OMPR_PHOB"/>
    <property type="match status" value="1"/>
</dbReference>
<evidence type="ECO:0000256" key="3">
    <source>
        <dbReference type="ARBA" id="ARBA00023125"/>
    </source>
</evidence>
<feature type="DNA-binding region" description="OmpR/PhoB-type" evidence="5">
    <location>
        <begin position="131"/>
        <end position="229"/>
    </location>
</feature>
<organism evidence="9 10">
    <name type="scientific">Candidatus Thalassospirochaeta sargassi</name>
    <dbReference type="NCBI Taxonomy" id="3119039"/>
    <lineage>
        <taxon>Bacteria</taxon>
        <taxon>Pseudomonadati</taxon>
        <taxon>Spirochaetota</taxon>
        <taxon>Spirochaetia</taxon>
        <taxon>Spirochaetales</taxon>
        <taxon>Spirochaetaceae</taxon>
        <taxon>Candidatus Thalassospirochaeta</taxon>
    </lineage>
</organism>
<evidence type="ECO:0000256" key="6">
    <source>
        <dbReference type="SAM" id="MobiDB-lite"/>
    </source>
</evidence>
<keyword evidence="1 4" id="KW-0597">Phosphoprotein</keyword>
<evidence type="ECO:0000259" key="7">
    <source>
        <dbReference type="PROSITE" id="PS50110"/>
    </source>
</evidence>
<feature type="modified residue" description="4-aspartylphosphate" evidence="4">
    <location>
        <position position="56"/>
    </location>
</feature>
<dbReference type="InterPro" id="IPR001789">
    <property type="entry name" value="Sig_transdc_resp-reg_receiver"/>
</dbReference>
<dbReference type="GO" id="GO:0000156">
    <property type="term" value="F:phosphorelay response regulator activity"/>
    <property type="evidence" value="ECO:0007669"/>
    <property type="project" value="TreeGrafter"/>
</dbReference>
<name>A0AAJ1IFL6_9SPIO</name>
<evidence type="ECO:0000256" key="1">
    <source>
        <dbReference type="ARBA" id="ARBA00022553"/>
    </source>
</evidence>
<evidence type="ECO:0000256" key="2">
    <source>
        <dbReference type="ARBA" id="ARBA00023012"/>
    </source>
</evidence>
<dbReference type="Gene3D" id="1.10.10.10">
    <property type="entry name" value="Winged helix-like DNA-binding domain superfamily/Winged helix DNA-binding domain"/>
    <property type="match status" value="1"/>
</dbReference>
<evidence type="ECO:0000313" key="10">
    <source>
        <dbReference type="Proteomes" id="UP001221217"/>
    </source>
</evidence>
<dbReference type="Gene3D" id="3.40.50.2300">
    <property type="match status" value="1"/>
</dbReference>
<feature type="domain" description="Response regulatory" evidence="7">
    <location>
        <begin position="3"/>
        <end position="120"/>
    </location>
</feature>
<dbReference type="GO" id="GO:0005829">
    <property type="term" value="C:cytosol"/>
    <property type="evidence" value="ECO:0007669"/>
    <property type="project" value="TreeGrafter"/>
</dbReference>
<evidence type="ECO:0000313" key="9">
    <source>
        <dbReference type="EMBL" id="MDC7228430.1"/>
    </source>
</evidence>
<dbReference type="SMART" id="SM00862">
    <property type="entry name" value="Trans_reg_C"/>
    <property type="match status" value="1"/>
</dbReference>
<evidence type="ECO:0000259" key="8">
    <source>
        <dbReference type="PROSITE" id="PS51755"/>
    </source>
</evidence>
<dbReference type="Pfam" id="PF00072">
    <property type="entry name" value="Response_reg"/>
    <property type="match status" value="1"/>
</dbReference>
<dbReference type="Pfam" id="PF00486">
    <property type="entry name" value="Trans_reg_C"/>
    <property type="match status" value="1"/>
</dbReference>
<dbReference type="PROSITE" id="PS50110">
    <property type="entry name" value="RESPONSE_REGULATORY"/>
    <property type="match status" value="1"/>
</dbReference>
<dbReference type="SUPFAM" id="SSF52172">
    <property type="entry name" value="CheY-like"/>
    <property type="match status" value="1"/>
</dbReference>
<feature type="region of interest" description="Disordered" evidence="6">
    <location>
        <begin position="211"/>
        <end position="235"/>
    </location>
</feature>
<dbReference type="CDD" id="cd17574">
    <property type="entry name" value="REC_OmpR"/>
    <property type="match status" value="1"/>
</dbReference>
<dbReference type="EMBL" id="JAQQAL010000046">
    <property type="protein sequence ID" value="MDC7228430.1"/>
    <property type="molecule type" value="Genomic_DNA"/>
</dbReference>
<sequence>MSKILIVEDISEMSELISIYLKKAGMETLVCDTAEGALIELQKLVEDDSFDLIILDINLPGMDGFQFLETMRHEFHTPVLILSARGTDDDMVRGLSLGADEYVTKPFSPRVLTARVEAMLRRSAAPAAGQQTVISFGEFRLNTDNYILKRGDMRVLMPNKELEILILLAQAEGAPITPDDIYKKVWGDSFGDITTVAVHIQRIRKKIEADPSSPSFLKTSHGQGYYFDNSGENRS</sequence>